<dbReference type="RefSeq" id="WP_090288861.1">
    <property type="nucleotide sequence ID" value="NZ_FNCK01000001.1"/>
</dbReference>
<evidence type="ECO:0000256" key="5">
    <source>
        <dbReference type="ARBA" id="ARBA00022989"/>
    </source>
</evidence>
<dbReference type="UniPathway" id="UPA00085"/>
<keyword evidence="11" id="KW-0012">Acyltransferase</keyword>
<keyword evidence="2 10" id="KW-0444">Lipid biosynthesis</keyword>
<sequence length="202" mass="21881">MLPILIILFGYLAGSIPSGVWYSKYIHNVDVRTLGSGNSGGTNVGRNFGPFAAIVVVIVDVLKGFIPVLLAQQPFLSGNDLVIMLTGLAAVLGHAYPLFSEFRGGKIVATSVGVLLAFNFYTALAMIVAFFAILFTTSTVSIAAMASFLLSVIWIILNEPLVYAGGFALMAILMIYRHRDNIRRILKGDESRVTFGLHPRKK</sequence>
<keyword evidence="7 10" id="KW-0472">Membrane</keyword>
<organism evidence="11 12">
    <name type="scientific">Facklamia miroungae</name>
    <dbReference type="NCBI Taxonomy" id="120956"/>
    <lineage>
        <taxon>Bacteria</taxon>
        <taxon>Bacillati</taxon>
        <taxon>Bacillota</taxon>
        <taxon>Bacilli</taxon>
        <taxon>Lactobacillales</taxon>
        <taxon>Aerococcaceae</taxon>
        <taxon>Facklamia</taxon>
    </lineage>
</organism>
<dbReference type="STRING" id="120956.SAMN05421791_101156"/>
<feature type="transmembrane region" description="Helical" evidence="10">
    <location>
        <begin position="81"/>
        <end position="99"/>
    </location>
</feature>
<dbReference type="GO" id="GO:0008654">
    <property type="term" value="P:phospholipid biosynthetic process"/>
    <property type="evidence" value="ECO:0007669"/>
    <property type="project" value="UniProtKB-UniRule"/>
</dbReference>
<dbReference type="SMART" id="SM01207">
    <property type="entry name" value="G3P_acyltransf"/>
    <property type="match status" value="1"/>
</dbReference>
<keyword evidence="3 10" id="KW-0808">Transferase</keyword>
<proteinExistence type="inferred from homology"/>
<comment type="subunit">
    <text evidence="10">Probably interacts with PlsX.</text>
</comment>
<dbReference type="GO" id="GO:0005886">
    <property type="term" value="C:plasma membrane"/>
    <property type="evidence" value="ECO:0007669"/>
    <property type="project" value="UniProtKB-SubCell"/>
</dbReference>
<evidence type="ECO:0000256" key="2">
    <source>
        <dbReference type="ARBA" id="ARBA00022516"/>
    </source>
</evidence>
<comment type="similarity">
    <text evidence="10">Belongs to the PlsY family.</text>
</comment>
<evidence type="ECO:0000256" key="3">
    <source>
        <dbReference type="ARBA" id="ARBA00022679"/>
    </source>
</evidence>
<evidence type="ECO:0000313" key="12">
    <source>
        <dbReference type="Proteomes" id="UP000199708"/>
    </source>
</evidence>
<comment type="subcellular location">
    <subcellularLocation>
        <location evidence="10">Cell membrane</location>
        <topology evidence="10">Multi-pass membrane protein</topology>
    </subcellularLocation>
</comment>
<keyword evidence="1 10" id="KW-1003">Cell membrane</keyword>
<evidence type="ECO:0000256" key="6">
    <source>
        <dbReference type="ARBA" id="ARBA00023098"/>
    </source>
</evidence>
<dbReference type="AlphaFoldDB" id="A0A1G7P7Y5"/>
<dbReference type="PANTHER" id="PTHR30309:SF0">
    <property type="entry name" value="GLYCEROL-3-PHOSPHATE ACYLTRANSFERASE-RELATED"/>
    <property type="match status" value="1"/>
</dbReference>
<dbReference type="InterPro" id="IPR003811">
    <property type="entry name" value="G3P_acylTferase_PlsY"/>
</dbReference>
<keyword evidence="4 10" id="KW-0812">Transmembrane</keyword>
<dbReference type="Proteomes" id="UP000199708">
    <property type="component" value="Unassembled WGS sequence"/>
</dbReference>
<feature type="transmembrane region" description="Helical" evidence="10">
    <location>
        <begin position="48"/>
        <end position="69"/>
    </location>
</feature>
<dbReference type="GO" id="GO:0043772">
    <property type="term" value="F:acyl-phosphate glycerol-3-phosphate acyltransferase activity"/>
    <property type="evidence" value="ECO:0007669"/>
    <property type="project" value="UniProtKB-UniRule"/>
</dbReference>
<keyword evidence="8 10" id="KW-0594">Phospholipid biosynthesis</keyword>
<evidence type="ECO:0000256" key="7">
    <source>
        <dbReference type="ARBA" id="ARBA00023136"/>
    </source>
</evidence>
<reference evidence="11 12" key="1">
    <citation type="submission" date="2016-10" db="EMBL/GenBank/DDBJ databases">
        <authorList>
            <person name="de Groot N.N."/>
        </authorList>
    </citation>
    <scope>NUCLEOTIDE SEQUENCE [LARGE SCALE GENOMIC DNA]</scope>
    <source>
        <strain evidence="11 12">ATCC BAA-466</strain>
    </source>
</reference>
<comment type="pathway">
    <text evidence="10">Lipid metabolism; phospholipid metabolism.</text>
</comment>
<dbReference type="OrthoDB" id="9777124at2"/>
<dbReference type="HAMAP" id="MF_01043">
    <property type="entry name" value="PlsY"/>
    <property type="match status" value="1"/>
</dbReference>
<keyword evidence="6 10" id="KW-0443">Lipid metabolism</keyword>
<dbReference type="PANTHER" id="PTHR30309">
    <property type="entry name" value="INNER MEMBRANE PROTEIN YGIH"/>
    <property type="match status" value="1"/>
</dbReference>
<dbReference type="NCBIfam" id="TIGR00023">
    <property type="entry name" value="glycerol-3-phosphate 1-O-acyltransferase PlsY"/>
    <property type="match status" value="1"/>
</dbReference>
<evidence type="ECO:0000256" key="9">
    <source>
        <dbReference type="ARBA" id="ARBA00023264"/>
    </source>
</evidence>
<keyword evidence="9 10" id="KW-1208">Phospholipid metabolism</keyword>
<accession>A0A1G7P7Y5</accession>
<evidence type="ECO:0000256" key="4">
    <source>
        <dbReference type="ARBA" id="ARBA00022692"/>
    </source>
</evidence>
<evidence type="ECO:0000313" key="11">
    <source>
        <dbReference type="EMBL" id="SDF82436.1"/>
    </source>
</evidence>
<keyword evidence="5 10" id="KW-1133">Transmembrane helix</keyword>
<comment type="catalytic activity">
    <reaction evidence="10">
        <text>an acyl phosphate + sn-glycerol 3-phosphate = a 1-acyl-sn-glycero-3-phosphate + phosphate</text>
        <dbReference type="Rhea" id="RHEA:34075"/>
        <dbReference type="ChEBI" id="CHEBI:43474"/>
        <dbReference type="ChEBI" id="CHEBI:57597"/>
        <dbReference type="ChEBI" id="CHEBI:57970"/>
        <dbReference type="ChEBI" id="CHEBI:59918"/>
        <dbReference type="EC" id="2.3.1.275"/>
    </reaction>
</comment>
<name>A0A1G7P7Y5_9LACT</name>
<comment type="function">
    <text evidence="10">Catalyzes the transfer of an acyl group from acyl-phosphate (acyl-PO(4)) to glycerol-3-phosphate (G3P) to form lysophosphatidic acid (LPA). This enzyme utilizes acyl-phosphate as fatty acyl donor, but not acyl-CoA or acyl-ACP.</text>
</comment>
<keyword evidence="12" id="KW-1185">Reference proteome</keyword>
<dbReference type="EC" id="2.3.1.275" evidence="10"/>
<dbReference type="EMBL" id="FNCK01000001">
    <property type="protein sequence ID" value="SDF82436.1"/>
    <property type="molecule type" value="Genomic_DNA"/>
</dbReference>
<evidence type="ECO:0000256" key="8">
    <source>
        <dbReference type="ARBA" id="ARBA00023209"/>
    </source>
</evidence>
<feature type="transmembrane region" description="Helical" evidence="10">
    <location>
        <begin position="161"/>
        <end position="177"/>
    </location>
</feature>
<gene>
    <name evidence="10" type="primary">plsY</name>
    <name evidence="11" type="ORF">SAMN05421791_101156</name>
</gene>
<protein>
    <recommendedName>
        <fullName evidence="10">Glycerol-3-phosphate acyltransferase</fullName>
    </recommendedName>
    <alternativeName>
        <fullName evidence="10">Acyl-PO4 G3P acyltransferase</fullName>
    </alternativeName>
    <alternativeName>
        <fullName evidence="10">Acyl-phosphate--glycerol-3-phosphate acyltransferase</fullName>
    </alternativeName>
    <alternativeName>
        <fullName evidence="10">G3P acyltransferase</fullName>
        <shortName evidence="10">GPAT</shortName>
        <ecNumber evidence="10">2.3.1.275</ecNumber>
    </alternativeName>
    <alternativeName>
        <fullName evidence="10">Lysophosphatidic acid synthase</fullName>
        <shortName evidence="10">LPA synthase</shortName>
    </alternativeName>
</protein>
<dbReference type="Pfam" id="PF02660">
    <property type="entry name" value="G3P_acyltransf"/>
    <property type="match status" value="1"/>
</dbReference>
<evidence type="ECO:0000256" key="1">
    <source>
        <dbReference type="ARBA" id="ARBA00022475"/>
    </source>
</evidence>
<evidence type="ECO:0000256" key="10">
    <source>
        <dbReference type="HAMAP-Rule" id="MF_01043"/>
    </source>
</evidence>
<feature type="transmembrane region" description="Helical" evidence="10">
    <location>
        <begin position="105"/>
        <end position="124"/>
    </location>
</feature>